<comment type="caution">
    <text evidence="1">The sequence shown here is derived from an EMBL/GenBank/DDBJ whole genome shotgun (WGS) entry which is preliminary data.</text>
</comment>
<reference evidence="1" key="1">
    <citation type="submission" date="2019-08" db="EMBL/GenBank/DDBJ databases">
        <authorList>
            <person name="Kucharzyk K."/>
            <person name="Murdoch R.W."/>
            <person name="Higgins S."/>
            <person name="Loffler F."/>
        </authorList>
    </citation>
    <scope>NUCLEOTIDE SEQUENCE</scope>
</reference>
<evidence type="ECO:0000313" key="1">
    <source>
        <dbReference type="EMBL" id="MPM80729.1"/>
    </source>
</evidence>
<dbReference type="EMBL" id="VSSQ01030266">
    <property type="protein sequence ID" value="MPM80729.1"/>
    <property type="molecule type" value="Genomic_DNA"/>
</dbReference>
<sequence length="61" mass="7109">MIFIAETLLTYVNWELNKDGAITLTHGEMVREIINANHRICLKDKLQIYFAISGSTFTRFF</sequence>
<dbReference type="AlphaFoldDB" id="A0A645CV16"/>
<proteinExistence type="predicted"/>
<organism evidence="1">
    <name type="scientific">bioreactor metagenome</name>
    <dbReference type="NCBI Taxonomy" id="1076179"/>
    <lineage>
        <taxon>unclassified sequences</taxon>
        <taxon>metagenomes</taxon>
        <taxon>ecological metagenomes</taxon>
    </lineage>
</organism>
<protein>
    <submittedName>
        <fullName evidence="1">Uncharacterized protein</fullName>
    </submittedName>
</protein>
<gene>
    <name evidence="1" type="ORF">SDC9_127779</name>
</gene>
<name>A0A645CV16_9ZZZZ</name>
<accession>A0A645CV16</accession>